<evidence type="ECO:0000256" key="3">
    <source>
        <dbReference type="ARBA" id="ARBA00022692"/>
    </source>
</evidence>
<feature type="transmembrane region" description="Helical" evidence="6">
    <location>
        <begin position="253"/>
        <end position="274"/>
    </location>
</feature>
<evidence type="ECO:0000256" key="5">
    <source>
        <dbReference type="ARBA" id="ARBA00023136"/>
    </source>
</evidence>
<name>A0A815UM93_9BILA</name>
<dbReference type="Proteomes" id="UP000663834">
    <property type="component" value="Unassembled WGS sequence"/>
</dbReference>
<evidence type="ECO:0000313" key="10">
    <source>
        <dbReference type="EMBL" id="CAF3830457.1"/>
    </source>
</evidence>
<keyword evidence="3 6" id="KW-0812">Transmembrane</keyword>
<dbReference type="Proteomes" id="UP000676336">
    <property type="component" value="Unassembled WGS sequence"/>
</dbReference>
<dbReference type="Proteomes" id="UP000681967">
    <property type="component" value="Unassembled WGS sequence"/>
</dbReference>
<evidence type="ECO:0000313" key="13">
    <source>
        <dbReference type="Proteomes" id="UP000663855"/>
    </source>
</evidence>
<evidence type="ECO:0000313" key="9">
    <source>
        <dbReference type="EMBL" id="CAF2073599.1"/>
    </source>
</evidence>
<keyword evidence="2" id="KW-1003">Cell membrane</keyword>
<proteinExistence type="predicted"/>
<dbReference type="EMBL" id="CAJOBH010001006">
    <property type="protein sequence ID" value="CAF3830457.1"/>
    <property type="molecule type" value="Genomic_DNA"/>
</dbReference>
<accession>A0A815UM93</accession>
<organism evidence="8 13">
    <name type="scientific">Rotaria magnacalcarata</name>
    <dbReference type="NCBI Taxonomy" id="392030"/>
    <lineage>
        <taxon>Eukaryota</taxon>
        <taxon>Metazoa</taxon>
        <taxon>Spiralia</taxon>
        <taxon>Gnathifera</taxon>
        <taxon>Rotifera</taxon>
        <taxon>Eurotatoria</taxon>
        <taxon>Bdelloidea</taxon>
        <taxon>Philodinida</taxon>
        <taxon>Philodinidae</taxon>
        <taxon>Rotaria</taxon>
    </lineage>
</organism>
<dbReference type="OrthoDB" id="10037966at2759"/>
<keyword evidence="4 6" id="KW-1133">Transmembrane helix</keyword>
<dbReference type="Proteomes" id="UP000663824">
    <property type="component" value="Unassembled WGS sequence"/>
</dbReference>
<dbReference type="EMBL" id="CAJOBI010000776">
    <property type="protein sequence ID" value="CAF3844385.1"/>
    <property type="molecule type" value="Genomic_DNA"/>
</dbReference>
<feature type="transmembrane region" description="Helical" evidence="6">
    <location>
        <begin position="106"/>
        <end position="128"/>
    </location>
</feature>
<comment type="subcellular location">
    <subcellularLocation>
        <location evidence="1">Cell membrane</location>
        <topology evidence="1">Multi-pass membrane protein</topology>
    </subcellularLocation>
</comment>
<evidence type="ECO:0008006" key="14">
    <source>
        <dbReference type="Google" id="ProtNLM"/>
    </source>
</evidence>
<feature type="transmembrane region" description="Helical" evidence="6">
    <location>
        <begin position="222"/>
        <end position="241"/>
    </location>
</feature>
<dbReference type="PANTHER" id="PTHR30213">
    <property type="entry name" value="INNER MEMBRANE PROTEIN YHJD"/>
    <property type="match status" value="1"/>
</dbReference>
<evidence type="ECO:0000313" key="7">
    <source>
        <dbReference type="EMBL" id="CAF1483476.1"/>
    </source>
</evidence>
<dbReference type="EMBL" id="CAJNOW010006405">
    <property type="protein sequence ID" value="CAF1483476.1"/>
    <property type="molecule type" value="Genomic_DNA"/>
</dbReference>
<dbReference type="EMBL" id="CAJNRE010008510">
    <property type="protein sequence ID" value="CAF2073599.1"/>
    <property type="molecule type" value="Genomic_DNA"/>
</dbReference>
<evidence type="ECO:0000256" key="1">
    <source>
        <dbReference type="ARBA" id="ARBA00004651"/>
    </source>
</evidence>
<evidence type="ECO:0000256" key="4">
    <source>
        <dbReference type="ARBA" id="ARBA00022989"/>
    </source>
</evidence>
<dbReference type="EMBL" id="CAJNOV010013376">
    <property type="protein sequence ID" value="CAF1519091.1"/>
    <property type="molecule type" value="Genomic_DNA"/>
</dbReference>
<feature type="transmembrane region" description="Helical" evidence="6">
    <location>
        <begin position="188"/>
        <end position="210"/>
    </location>
</feature>
<sequence length="361" mass="40837">MINNLKSSSVFREGQQQTKPIRHFLRKFQNDWSMDFSAMLAYNLLITLLPIAVALFGISGLILKNYPVAQNEIKDKIIHLFPADNTTQAGMKQVVDLAFNQLSRDAGLILAIGIFFALFGSSRLFIAIDKCMTIVYRLPQRTFLRQNTLAFGMLFLFITIIPVMLAASSAPSVLISIIPGGGSRFGTFFVGIIFSLTVAFILFESIYWLIPNKKMSFKITWCGALVAACTLEMFIILFPLYVRRFMGNYAGQIGFAVILLLFFYYFATILILGAQINAFFFDHYKPLVEGLGTYISQMHQEHGVGDINRPLCDTETDKSHHLPTTTTTADQSSDRKLWWHKLWSSKNASETKQEEEQDNIV</sequence>
<evidence type="ECO:0000313" key="12">
    <source>
        <dbReference type="EMBL" id="CAF3844385.1"/>
    </source>
</evidence>
<dbReference type="Pfam" id="PF03631">
    <property type="entry name" value="Virul_fac_BrkB"/>
    <property type="match status" value="1"/>
</dbReference>
<protein>
    <recommendedName>
        <fullName evidence="14">YihY/virulence factor BrkB family protein</fullName>
    </recommendedName>
</protein>
<evidence type="ECO:0000256" key="6">
    <source>
        <dbReference type="SAM" id="Phobius"/>
    </source>
</evidence>
<dbReference type="PANTHER" id="PTHR30213:SF0">
    <property type="entry name" value="UPF0761 MEMBRANE PROTEIN YIHY"/>
    <property type="match status" value="1"/>
</dbReference>
<dbReference type="Proteomes" id="UP000663855">
    <property type="component" value="Unassembled WGS sequence"/>
</dbReference>
<evidence type="ECO:0000313" key="8">
    <source>
        <dbReference type="EMBL" id="CAF1519091.1"/>
    </source>
</evidence>
<reference evidence="8" key="1">
    <citation type="submission" date="2021-02" db="EMBL/GenBank/DDBJ databases">
        <authorList>
            <person name="Nowell W R."/>
        </authorList>
    </citation>
    <scope>NUCLEOTIDE SEQUENCE</scope>
</reference>
<comment type="caution">
    <text evidence="8">The sequence shown here is derived from an EMBL/GenBank/DDBJ whole genome shotgun (WGS) entry which is preliminary data.</text>
</comment>
<feature type="transmembrane region" description="Helical" evidence="6">
    <location>
        <begin position="149"/>
        <end position="168"/>
    </location>
</feature>
<feature type="transmembrane region" description="Helical" evidence="6">
    <location>
        <begin position="40"/>
        <end position="63"/>
    </location>
</feature>
<evidence type="ECO:0000313" key="11">
    <source>
        <dbReference type="EMBL" id="CAF3837832.1"/>
    </source>
</evidence>
<dbReference type="EMBL" id="CAJOBJ010000679">
    <property type="protein sequence ID" value="CAF3837832.1"/>
    <property type="molecule type" value="Genomic_DNA"/>
</dbReference>
<dbReference type="InterPro" id="IPR017039">
    <property type="entry name" value="Virul_fac_BrkB"/>
</dbReference>
<dbReference type="GO" id="GO:0005886">
    <property type="term" value="C:plasma membrane"/>
    <property type="evidence" value="ECO:0007669"/>
    <property type="project" value="UniProtKB-SubCell"/>
</dbReference>
<dbReference type="Proteomes" id="UP000681720">
    <property type="component" value="Unassembled WGS sequence"/>
</dbReference>
<dbReference type="AlphaFoldDB" id="A0A815UM93"/>
<keyword evidence="5 6" id="KW-0472">Membrane</keyword>
<evidence type="ECO:0000256" key="2">
    <source>
        <dbReference type="ARBA" id="ARBA00022475"/>
    </source>
</evidence>
<gene>
    <name evidence="10" type="ORF">BYL167_LOCUS4671</name>
    <name evidence="8" type="ORF">CJN711_LOCUS28280</name>
    <name evidence="11" type="ORF">GIL414_LOCUS3200</name>
    <name evidence="7" type="ORF">KQP761_LOCUS13698</name>
    <name evidence="9" type="ORF">MBJ925_LOCUS17171</name>
    <name evidence="12" type="ORF">SMN809_LOCUS3640</name>
</gene>